<organism evidence="7 8">
    <name type="scientific">Helicovermis profundi</name>
    <dbReference type="NCBI Taxonomy" id="3065157"/>
    <lineage>
        <taxon>Bacteria</taxon>
        <taxon>Bacillati</taxon>
        <taxon>Bacillota</taxon>
        <taxon>Clostridia</taxon>
        <taxon>Helicovermis</taxon>
    </lineage>
</organism>
<keyword evidence="2 5" id="KW-0812">Transmembrane</keyword>
<feature type="transmembrane region" description="Helical" evidence="5">
    <location>
        <begin position="119"/>
        <end position="143"/>
    </location>
</feature>
<keyword evidence="8" id="KW-1185">Reference proteome</keyword>
<evidence type="ECO:0000256" key="2">
    <source>
        <dbReference type="ARBA" id="ARBA00022692"/>
    </source>
</evidence>
<dbReference type="RefSeq" id="WP_338536284.1">
    <property type="nucleotide sequence ID" value="NZ_AP028654.1"/>
</dbReference>
<dbReference type="EMBL" id="AP028654">
    <property type="protein sequence ID" value="BEP27924.1"/>
    <property type="molecule type" value="Genomic_DNA"/>
</dbReference>
<sequence length="256" mass="28585">MDLEKDTSEVNNDMDFIEIPEEVLEEFKEENLQPKLNIFARMAKIITSPNEVMEDVNRKTYVWIYILIFAVIAGAMYFLQIDAYKDLFYKQFAKNPTIDMTNADAVAKIMKISVISGGIGYLLSFAVMVPLFKGIVSHVLSIFMGSKAKLSKSIGVVMNAYTIVVIGEVLRTALVLVTGTITSSFSLAMILPASSQQTILYAFLGMISLFSIWYLYVSVKGFKVVHKLSTAKATFVVVSPYVLLFLLSIIPILLKK</sequence>
<evidence type="ECO:0000256" key="5">
    <source>
        <dbReference type="SAM" id="Phobius"/>
    </source>
</evidence>
<comment type="subcellular location">
    <subcellularLocation>
        <location evidence="1">Membrane</location>
        <topology evidence="1">Multi-pass membrane protein</topology>
    </subcellularLocation>
</comment>
<dbReference type="Pfam" id="PF04893">
    <property type="entry name" value="Yip1"/>
    <property type="match status" value="1"/>
</dbReference>
<dbReference type="GO" id="GO:0016020">
    <property type="term" value="C:membrane"/>
    <property type="evidence" value="ECO:0007669"/>
    <property type="project" value="UniProtKB-SubCell"/>
</dbReference>
<dbReference type="KEGG" id="hprf:HLPR_02550"/>
<evidence type="ECO:0000256" key="1">
    <source>
        <dbReference type="ARBA" id="ARBA00004141"/>
    </source>
</evidence>
<dbReference type="AlphaFoldDB" id="A0AAU9E0M4"/>
<dbReference type="InterPro" id="IPR006977">
    <property type="entry name" value="Yip1_dom"/>
</dbReference>
<dbReference type="Proteomes" id="UP001321786">
    <property type="component" value="Chromosome"/>
</dbReference>
<evidence type="ECO:0000256" key="3">
    <source>
        <dbReference type="ARBA" id="ARBA00022989"/>
    </source>
</evidence>
<name>A0AAU9E0M4_9FIRM</name>
<evidence type="ECO:0000313" key="7">
    <source>
        <dbReference type="EMBL" id="BEP27924.1"/>
    </source>
</evidence>
<feature type="transmembrane region" description="Helical" evidence="5">
    <location>
        <begin position="61"/>
        <end position="79"/>
    </location>
</feature>
<reference evidence="7 8" key="1">
    <citation type="submission" date="2023-08" db="EMBL/GenBank/DDBJ databases">
        <title>Helicovermis profunda gen. nov., sp. nov., a novel mesophilic, fermentative bacterium within the Bacillota from a deep-sea hydrothermal vent chimney.</title>
        <authorList>
            <person name="Miyazaki U."/>
            <person name="Mizutani D."/>
            <person name="Hashimoto Y."/>
            <person name="Tame A."/>
            <person name="Sawayama S."/>
            <person name="Miyazaki J."/>
            <person name="Takai K."/>
            <person name="Nakagawa S."/>
        </authorList>
    </citation>
    <scope>NUCLEOTIDE SEQUENCE [LARGE SCALE GENOMIC DNA]</scope>
    <source>
        <strain evidence="7 8">S502</strain>
    </source>
</reference>
<keyword evidence="4 5" id="KW-0472">Membrane</keyword>
<protein>
    <recommendedName>
        <fullName evidence="6">Yip1 domain-containing protein</fullName>
    </recommendedName>
</protein>
<gene>
    <name evidence="7" type="ORF">HLPR_02550</name>
</gene>
<proteinExistence type="predicted"/>
<feature type="domain" description="Yip1" evidence="6">
    <location>
        <begin position="44"/>
        <end position="249"/>
    </location>
</feature>
<accession>A0AAU9E0M4</accession>
<evidence type="ECO:0000256" key="4">
    <source>
        <dbReference type="ARBA" id="ARBA00023136"/>
    </source>
</evidence>
<feature type="transmembrane region" description="Helical" evidence="5">
    <location>
        <begin position="236"/>
        <end position="254"/>
    </location>
</feature>
<evidence type="ECO:0000259" key="6">
    <source>
        <dbReference type="Pfam" id="PF04893"/>
    </source>
</evidence>
<feature type="transmembrane region" description="Helical" evidence="5">
    <location>
        <begin position="198"/>
        <end position="216"/>
    </location>
</feature>
<evidence type="ECO:0000313" key="8">
    <source>
        <dbReference type="Proteomes" id="UP001321786"/>
    </source>
</evidence>
<keyword evidence="3 5" id="KW-1133">Transmembrane helix</keyword>